<keyword evidence="3" id="KW-1185">Reference proteome</keyword>
<dbReference type="GO" id="GO:0005975">
    <property type="term" value="P:carbohydrate metabolic process"/>
    <property type="evidence" value="ECO:0007669"/>
    <property type="project" value="InterPro"/>
</dbReference>
<dbReference type="RefSeq" id="WP_250585891.1">
    <property type="nucleotide sequence ID" value="NZ_JAKRVX010000009.1"/>
</dbReference>
<dbReference type="PANTHER" id="PTHR47561:SF1">
    <property type="entry name" value="POLYSACCHARIDE DEACETYLASE FAMILY PROTEIN (AFU_ORTHOLOGUE AFUA_6G05030)"/>
    <property type="match status" value="1"/>
</dbReference>
<comment type="caution">
    <text evidence="2">The sequence shown here is derived from an EMBL/GenBank/DDBJ whole genome shotgun (WGS) entry which is preliminary data.</text>
</comment>
<evidence type="ECO:0000259" key="1">
    <source>
        <dbReference type="Pfam" id="PF01522"/>
    </source>
</evidence>
<dbReference type="InterPro" id="IPR002509">
    <property type="entry name" value="NODB_dom"/>
</dbReference>
<dbReference type="AlphaFoldDB" id="A0AAE3KAG1"/>
<protein>
    <submittedName>
        <fullName evidence="2">Polysaccharide deacetylase family protein</fullName>
    </submittedName>
</protein>
<name>A0AAE3KAG1_9EURY</name>
<sequence length="265" mass="30669">MSDTKLLCLTLDLENDWYFDDPELDHLVFDYLEDFLELVGELDIPLSAFVVGRTLEAYPEKVDRLGSVIDCEFHLHSYQHDLSKSYDFETEVRCGMTAFRNHFNRDPIGYRAPQGNIEPHEFPILEDLGFAFDSSIFPSYRPGKYCNLRAPLEPYTPENAQSMLEIPFGAFRGIRIPLSHSYFKLFGRPLSSYLSVAPLPDVLVYNIHLHDLYRTASHDALDEPKRWIMKRNLDEAESMFRTNISTLLSRGYKPTTMTGVYDAFK</sequence>
<dbReference type="Proteomes" id="UP001203207">
    <property type="component" value="Unassembled WGS sequence"/>
</dbReference>
<gene>
    <name evidence="2" type="ORF">AArcSt2_15290</name>
</gene>
<dbReference type="SUPFAM" id="SSF88713">
    <property type="entry name" value="Glycoside hydrolase/deacetylase"/>
    <property type="match status" value="1"/>
</dbReference>
<proteinExistence type="predicted"/>
<dbReference type="PANTHER" id="PTHR47561">
    <property type="entry name" value="POLYSACCHARIDE DEACETYLASE FAMILY PROTEIN (AFU_ORTHOLOGUE AFUA_6G05030)"/>
    <property type="match status" value="1"/>
</dbReference>
<reference evidence="2" key="1">
    <citation type="journal article" date="2022" name="Syst. Appl. Microbiol.">
        <title>Natronocalculus amylovorans gen. nov., sp. nov., and Natranaeroarchaeum aerophilus sp. nov., dominant culturable amylolytic natronoarchaea from hypersaline soda lakes in southwestern Siberia.</title>
        <authorList>
            <person name="Sorokin D.Y."/>
            <person name="Elcheninov A.G."/>
            <person name="Khizhniak T.V."/>
            <person name="Koenen M."/>
            <person name="Bale N.J."/>
            <person name="Damste J.S.S."/>
            <person name="Kublanov I.V."/>
        </authorList>
    </citation>
    <scope>NUCLEOTIDE SEQUENCE</scope>
    <source>
        <strain evidence="2">AArc-St2</strain>
    </source>
</reference>
<organism evidence="2 3">
    <name type="scientific">Natronocalculus amylovorans</name>
    <dbReference type="NCBI Taxonomy" id="2917812"/>
    <lineage>
        <taxon>Archaea</taxon>
        <taxon>Methanobacteriati</taxon>
        <taxon>Methanobacteriota</taxon>
        <taxon>Stenosarchaea group</taxon>
        <taxon>Halobacteria</taxon>
        <taxon>Halobacteriales</taxon>
        <taxon>Haloferacaceae</taxon>
        <taxon>Natronocalculus</taxon>
    </lineage>
</organism>
<dbReference type="Gene3D" id="3.20.20.370">
    <property type="entry name" value="Glycoside hydrolase/deacetylase"/>
    <property type="match status" value="1"/>
</dbReference>
<dbReference type="InterPro" id="IPR011330">
    <property type="entry name" value="Glyco_hydro/deAcase_b/a-brl"/>
</dbReference>
<evidence type="ECO:0000313" key="3">
    <source>
        <dbReference type="Proteomes" id="UP001203207"/>
    </source>
</evidence>
<dbReference type="GO" id="GO:0016810">
    <property type="term" value="F:hydrolase activity, acting on carbon-nitrogen (but not peptide) bonds"/>
    <property type="evidence" value="ECO:0007669"/>
    <property type="project" value="InterPro"/>
</dbReference>
<reference evidence="2" key="2">
    <citation type="submission" date="2022-02" db="EMBL/GenBank/DDBJ databases">
        <authorList>
            <person name="Elcheninov A.G."/>
            <person name="Sorokin D.Y."/>
            <person name="Kublanov I.V."/>
        </authorList>
    </citation>
    <scope>NUCLEOTIDE SEQUENCE</scope>
    <source>
        <strain evidence="2">AArc-St2</strain>
    </source>
</reference>
<evidence type="ECO:0000313" key="2">
    <source>
        <dbReference type="EMBL" id="MCL9818305.1"/>
    </source>
</evidence>
<dbReference type="Pfam" id="PF01522">
    <property type="entry name" value="Polysacc_deac_1"/>
    <property type="match status" value="1"/>
</dbReference>
<dbReference type="EMBL" id="JAKRVX010000009">
    <property type="protein sequence ID" value="MCL9818305.1"/>
    <property type="molecule type" value="Genomic_DNA"/>
</dbReference>
<accession>A0AAE3KAG1</accession>
<feature type="domain" description="NodB homology" evidence="1">
    <location>
        <begin position="29"/>
        <end position="130"/>
    </location>
</feature>